<feature type="domain" description="Amidohydrolase-related" evidence="3">
    <location>
        <begin position="54"/>
        <end position="323"/>
    </location>
</feature>
<dbReference type="PANTHER" id="PTHR21240">
    <property type="entry name" value="2-AMINO-3-CARBOXYLMUCONATE-6-SEMIALDEHYDE DECARBOXYLASE"/>
    <property type="match status" value="1"/>
</dbReference>
<reference evidence="5" key="1">
    <citation type="submission" date="2016-10" db="EMBL/GenBank/DDBJ databases">
        <authorList>
            <person name="Varghese N."/>
            <person name="Submissions S."/>
        </authorList>
    </citation>
    <scope>NUCLEOTIDE SEQUENCE [LARGE SCALE GENOMIC DNA]</scope>
    <source>
        <strain evidence="5">DSM 45422</strain>
    </source>
</reference>
<name>A0A1H3PHI2_9ACTN</name>
<dbReference type="EMBL" id="FNOT01000016">
    <property type="protein sequence ID" value="SDZ00438.1"/>
    <property type="molecule type" value="Genomic_DNA"/>
</dbReference>
<evidence type="ECO:0000256" key="1">
    <source>
        <dbReference type="ARBA" id="ARBA00023239"/>
    </source>
</evidence>
<dbReference type="GO" id="GO:0005737">
    <property type="term" value="C:cytoplasm"/>
    <property type="evidence" value="ECO:0007669"/>
    <property type="project" value="TreeGrafter"/>
</dbReference>
<keyword evidence="1" id="KW-0456">Lyase</keyword>
<accession>A0A1H3PHI2</accession>
<protein>
    <recommendedName>
        <fullName evidence="3">Amidohydrolase-related domain-containing protein</fullName>
    </recommendedName>
</protein>
<dbReference type="Proteomes" id="UP000198921">
    <property type="component" value="Unassembled WGS sequence"/>
</dbReference>
<dbReference type="RefSeq" id="WP_244522715.1">
    <property type="nucleotide sequence ID" value="NZ_FNOT01000016.1"/>
</dbReference>
<dbReference type="GO" id="GO:0016831">
    <property type="term" value="F:carboxy-lyase activity"/>
    <property type="evidence" value="ECO:0007669"/>
    <property type="project" value="InterPro"/>
</dbReference>
<dbReference type="GO" id="GO:0019748">
    <property type="term" value="P:secondary metabolic process"/>
    <property type="evidence" value="ECO:0007669"/>
    <property type="project" value="TreeGrafter"/>
</dbReference>
<feature type="compositionally biased region" description="Basic and acidic residues" evidence="2">
    <location>
        <begin position="19"/>
        <end position="28"/>
    </location>
</feature>
<keyword evidence="5" id="KW-1185">Reference proteome</keyword>
<evidence type="ECO:0000259" key="3">
    <source>
        <dbReference type="Pfam" id="PF04909"/>
    </source>
</evidence>
<feature type="region of interest" description="Disordered" evidence="2">
    <location>
        <begin position="1"/>
        <end position="38"/>
    </location>
</feature>
<organism evidence="4 5">
    <name type="scientific">Geodermatophilus africanus</name>
    <dbReference type="NCBI Taxonomy" id="1137993"/>
    <lineage>
        <taxon>Bacteria</taxon>
        <taxon>Bacillati</taxon>
        <taxon>Actinomycetota</taxon>
        <taxon>Actinomycetes</taxon>
        <taxon>Geodermatophilales</taxon>
        <taxon>Geodermatophilaceae</taxon>
        <taxon>Geodermatophilus</taxon>
    </lineage>
</organism>
<dbReference type="CDD" id="cd01292">
    <property type="entry name" value="metallo-dependent_hydrolases"/>
    <property type="match status" value="1"/>
</dbReference>
<dbReference type="InterPro" id="IPR032466">
    <property type="entry name" value="Metal_Hydrolase"/>
</dbReference>
<dbReference type="PANTHER" id="PTHR21240:SF28">
    <property type="entry name" value="ISO-OROTATE DECARBOXYLASE (EUROFUNG)"/>
    <property type="match status" value="1"/>
</dbReference>
<evidence type="ECO:0000313" key="4">
    <source>
        <dbReference type="EMBL" id="SDZ00438.1"/>
    </source>
</evidence>
<dbReference type="Gene3D" id="3.20.20.140">
    <property type="entry name" value="Metal-dependent hydrolases"/>
    <property type="match status" value="1"/>
</dbReference>
<dbReference type="InterPro" id="IPR006680">
    <property type="entry name" value="Amidohydro-rel"/>
</dbReference>
<dbReference type="SUPFAM" id="SSF51556">
    <property type="entry name" value="Metallo-dependent hydrolases"/>
    <property type="match status" value="1"/>
</dbReference>
<evidence type="ECO:0000313" key="5">
    <source>
        <dbReference type="Proteomes" id="UP000198921"/>
    </source>
</evidence>
<gene>
    <name evidence="4" type="ORF">SAMN05660209_04319</name>
</gene>
<dbReference type="InterPro" id="IPR032465">
    <property type="entry name" value="ACMSD"/>
</dbReference>
<sequence length="326" mass="36059">MSGPEDDARASTAGSAGDRGAERGRGRATDAVPPPADDADVPRYWRELGLPGLVDVHVHFLPERVQAKVWDYFAQAETHYGAAWPVQYPLSQDERLAVLDRLGVRAFPTLPYPHKAGMAAWLNDWSAEFAAAHPRALQSATFFPEPQAAGYVEAALAAGVRVFKVHVQVGSFDPRDPLLDPVWARLEGTGTPVVIHCGSGPLRGEHTGPAPMTGLLERYPRLRLVIAHLGMPEYAEFLDLAERYERVHLDTTMFATDFTERLMPFDPALRPRLAALRDKVVLGSDFPSIPYPYAHQLAALHRLELGEEWLRAVLWHNGARLFSLAP</sequence>
<evidence type="ECO:0000256" key="2">
    <source>
        <dbReference type="SAM" id="MobiDB-lite"/>
    </source>
</evidence>
<proteinExistence type="predicted"/>
<dbReference type="GO" id="GO:0016787">
    <property type="term" value="F:hydrolase activity"/>
    <property type="evidence" value="ECO:0007669"/>
    <property type="project" value="InterPro"/>
</dbReference>
<dbReference type="Pfam" id="PF04909">
    <property type="entry name" value="Amidohydro_2"/>
    <property type="match status" value="1"/>
</dbReference>
<dbReference type="STRING" id="1137993.SAMN05660209_04319"/>
<dbReference type="AlphaFoldDB" id="A0A1H3PHI2"/>